<dbReference type="Proteomes" id="UP001295740">
    <property type="component" value="Unassembled WGS sequence"/>
</dbReference>
<accession>A0AAI8YMJ0</accession>
<dbReference type="Pfam" id="PF06985">
    <property type="entry name" value="HET"/>
    <property type="match status" value="1"/>
</dbReference>
<keyword evidence="3" id="KW-1185">Reference proteome</keyword>
<dbReference type="PANTHER" id="PTHR33112:SF16">
    <property type="entry name" value="HETEROKARYON INCOMPATIBILITY DOMAIN-CONTAINING PROTEIN"/>
    <property type="match status" value="1"/>
</dbReference>
<dbReference type="InterPro" id="IPR010730">
    <property type="entry name" value="HET"/>
</dbReference>
<dbReference type="EMBL" id="CAUWAG010000013">
    <property type="protein sequence ID" value="CAJ2510262.1"/>
    <property type="molecule type" value="Genomic_DNA"/>
</dbReference>
<organism evidence="2 3">
    <name type="scientific">Anthostomella pinea</name>
    <dbReference type="NCBI Taxonomy" id="933095"/>
    <lineage>
        <taxon>Eukaryota</taxon>
        <taxon>Fungi</taxon>
        <taxon>Dikarya</taxon>
        <taxon>Ascomycota</taxon>
        <taxon>Pezizomycotina</taxon>
        <taxon>Sordariomycetes</taxon>
        <taxon>Xylariomycetidae</taxon>
        <taxon>Xylariales</taxon>
        <taxon>Xylariaceae</taxon>
        <taxon>Anthostomella</taxon>
    </lineage>
</organism>
<evidence type="ECO:0000313" key="3">
    <source>
        <dbReference type="Proteomes" id="UP001295740"/>
    </source>
</evidence>
<reference evidence="2" key="1">
    <citation type="submission" date="2023-10" db="EMBL/GenBank/DDBJ databases">
        <authorList>
            <person name="Hackl T."/>
        </authorList>
    </citation>
    <scope>NUCLEOTIDE SEQUENCE</scope>
</reference>
<sequence>MVFAFGRDSSRDGFCTIRTDMDRQPKCNGCRRVEALLRYGKEHVPVGSSSKPVLFHSDYRELEYCAEKCSTCRVFRRSLILNQATFAQVEALAAPAQQVPVWATIEHGELRVSLQEGARSSCRASMKVKAILSEPAEMAERSLPTLASEDRVSAQIQAWAKGCQTQHSNCGNLNWSHRNPTRLVQILSGSSIRLVDTREVDFLPYIALSYCWGPDQEPEKESGAETKTVKTNYTQRKKPFSITDLRKTLQDVILLARRVGVQHVWIDSVCIIQDDNEDWRTEASSMAEVYSNAYFTLCAVAVDNADAALDRPREAWRYPTEPCRLDGRNLAASGPPLHELKRRAPYSTRAWILQEEKLSPRILYWTPQRMYWSCATQRFEEGAQSRRRRPEVADEKSSTQAFLRASRDGVNLHPYWKDIVEDYTRRLLTSAKDRFPAVSGLAAKYQLLQDEDEFLAGLWRNTVAEDLAWSVESVPPPDRQRDRIQGIPSWSWASLRLGTPVKMSRNWLACNSFIFLEAQSGQQDLVVPLPLDGVAPVDRAIQRIQIGAHVTSIKVRGRMRPLLRASSEQRLWSDVSSRSATQEGTFSFARFVDRNIHCIEPSRGRLLVYESQRRETVYQLDYLSDTERVLSRMGHLQCLEVGAHTILLVEECEGAEEPVKSCRRLGLSLGLTRQDFFGSALLGTCHLV</sequence>
<dbReference type="AlphaFoldDB" id="A0AAI8YMJ0"/>
<evidence type="ECO:0000259" key="1">
    <source>
        <dbReference type="Pfam" id="PF06985"/>
    </source>
</evidence>
<comment type="caution">
    <text evidence="2">The sequence shown here is derived from an EMBL/GenBank/DDBJ whole genome shotgun (WGS) entry which is preliminary data.</text>
</comment>
<dbReference type="PANTHER" id="PTHR33112">
    <property type="entry name" value="DOMAIN PROTEIN, PUTATIVE-RELATED"/>
    <property type="match status" value="1"/>
</dbReference>
<name>A0AAI8YMJ0_9PEZI</name>
<proteinExistence type="predicted"/>
<gene>
    <name evidence="2" type="ORF">KHLLAP_LOCUS10730</name>
</gene>
<evidence type="ECO:0000313" key="2">
    <source>
        <dbReference type="EMBL" id="CAJ2510262.1"/>
    </source>
</evidence>
<protein>
    <submittedName>
        <fullName evidence="2">Uu.00g061620.m01.CDS01</fullName>
    </submittedName>
</protein>
<feature type="domain" description="Heterokaryon incompatibility" evidence="1">
    <location>
        <begin position="205"/>
        <end position="355"/>
    </location>
</feature>